<reference evidence="2" key="2">
    <citation type="submission" date="2019-10" db="EMBL/GenBank/DDBJ databases">
        <title>Malate fermentation in French cider.</title>
        <authorList>
            <person name="Cousin F.J."/>
            <person name="Medina Fernandez S."/>
            <person name="Misery B."/>
            <person name="Laplace J.-M."/>
            <person name="Cretenet M."/>
        </authorList>
    </citation>
    <scope>NUCLEOTIDE SEQUENCE</scope>
    <source>
        <strain evidence="2">UCMA15901</strain>
    </source>
</reference>
<dbReference type="Proteomes" id="UP000077280">
    <property type="component" value="Unassembled WGS sequence"/>
</dbReference>
<dbReference type="EMBL" id="WERX01000044">
    <property type="protein sequence ID" value="MDV7695185.1"/>
    <property type="molecule type" value="Genomic_DNA"/>
</dbReference>
<accession>A0AAP5TCR2</accession>
<proteinExistence type="predicted"/>
<evidence type="ECO:0000313" key="2">
    <source>
        <dbReference type="EMBL" id="MDV7695185.1"/>
    </source>
</evidence>
<gene>
    <name evidence="3" type="ORF">A7K95_08725</name>
    <name evidence="2" type="ORF">GA842_10070</name>
</gene>
<sequence>MGPVKIYAKKTLYTYKASTFRQHQRIKRYVKKARAYSPIFKVVSTARSVNGVLRYQLANGTYVTANANYVGKLYWQGTHYTKLFVTNPKGINAYDGKVFGQATKKSYYKQGTIVSIVRRVKNGQTSRYQLANGTYITGNKQWVTPNKPQKVNKVRTKRNIKLYKDVDFTRKVKTIKAGKTLKVNGWDYSHGYDQIAYGTLRYRVNGGYVTANSKFIEVAKY</sequence>
<evidence type="ECO:0000313" key="5">
    <source>
        <dbReference type="Proteomes" id="UP001275867"/>
    </source>
</evidence>
<protein>
    <recommendedName>
        <fullName evidence="1">DUF5776 domain-containing protein</fullName>
    </recommendedName>
</protein>
<dbReference type="AlphaFoldDB" id="A0AAP5TCR2"/>
<name>A0AAP5TCR2_9LACO</name>
<feature type="domain" description="DUF5776" evidence="1">
    <location>
        <begin position="150"/>
        <end position="216"/>
    </location>
</feature>
<feature type="domain" description="DUF5776" evidence="1">
    <location>
        <begin position="79"/>
        <end position="143"/>
    </location>
</feature>
<evidence type="ECO:0000313" key="4">
    <source>
        <dbReference type="Proteomes" id="UP000077280"/>
    </source>
</evidence>
<reference evidence="3 4" key="1">
    <citation type="submission" date="2016-05" db="EMBL/GenBank/DDBJ databases">
        <title>Draft genome sequence of Pediococcus parvulus 2.6, a probiotic beta-glucan producer strain.</title>
        <authorList>
            <person name="Mohedano M.L."/>
            <person name="Perez-Ramos A."/>
            <person name="Duenas M.T."/>
            <person name="Lamontanara A."/>
            <person name="Orru L."/>
            <person name="Spano G."/>
            <person name="Capozzi V."/>
            <person name="Lopez P."/>
        </authorList>
    </citation>
    <scope>NUCLEOTIDE SEQUENCE [LARGE SCALE GENOMIC DNA]</scope>
    <source>
        <strain evidence="3 4">2.6</strain>
    </source>
</reference>
<evidence type="ECO:0000313" key="3">
    <source>
        <dbReference type="EMBL" id="OAD63587.1"/>
    </source>
</evidence>
<feature type="domain" description="DUF5776" evidence="1">
    <location>
        <begin position="3"/>
        <end position="70"/>
    </location>
</feature>
<dbReference type="RefSeq" id="WP_068807446.1">
    <property type="nucleotide sequence ID" value="NZ_LXND01000065.1"/>
</dbReference>
<organism evidence="2 5">
    <name type="scientific">Pediococcus parvulus</name>
    <dbReference type="NCBI Taxonomy" id="54062"/>
    <lineage>
        <taxon>Bacteria</taxon>
        <taxon>Bacillati</taxon>
        <taxon>Bacillota</taxon>
        <taxon>Bacilli</taxon>
        <taxon>Lactobacillales</taxon>
        <taxon>Lactobacillaceae</taxon>
        <taxon>Pediococcus</taxon>
    </lineage>
</organism>
<dbReference type="Proteomes" id="UP001275867">
    <property type="component" value="Unassembled WGS sequence"/>
</dbReference>
<dbReference type="InterPro" id="IPR044081">
    <property type="entry name" value="DUF5776"/>
</dbReference>
<evidence type="ECO:0000259" key="1">
    <source>
        <dbReference type="Pfam" id="PF19087"/>
    </source>
</evidence>
<dbReference type="Pfam" id="PF19087">
    <property type="entry name" value="DUF5776"/>
    <property type="match status" value="3"/>
</dbReference>
<dbReference type="EMBL" id="LXND01000065">
    <property type="protein sequence ID" value="OAD63587.1"/>
    <property type="molecule type" value="Genomic_DNA"/>
</dbReference>
<comment type="caution">
    <text evidence="2">The sequence shown here is derived from an EMBL/GenBank/DDBJ whole genome shotgun (WGS) entry which is preliminary data.</text>
</comment>
<keyword evidence="4" id="KW-1185">Reference proteome</keyword>